<gene>
    <name evidence="3" type="ORF">ACFYNQ_49800</name>
</gene>
<dbReference type="PANTHER" id="PTHR39193">
    <property type="entry name" value="5-DEOXY-GLUCURONATE ISOMERASE"/>
    <property type="match status" value="1"/>
</dbReference>
<keyword evidence="1 3" id="KW-0413">Isomerase</keyword>
<comment type="caution">
    <text evidence="3">The sequence shown here is derived from an EMBL/GenBank/DDBJ whole genome shotgun (WGS) entry which is preliminary data.</text>
</comment>
<feature type="region of interest" description="Disordered" evidence="2">
    <location>
        <begin position="148"/>
        <end position="217"/>
    </location>
</feature>
<feature type="compositionally biased region" description="Low complexity" evidence="2">
    <location>
        <begin position="154"/>
        <end position="166"/>
    </location>
</feature>
<dbReference type="Gene3D" id="2.60.120.10">
    <property type="entry name" value="Jelly Rolls"/>
    <property type="match status" value="1"/>
</dbReference>
<dbReference type="InterPro" id="IPR014710">
    <property type="entry name" value="RmlC-like_jellyroll"/>
</dbReference>
<dbReference type="InterPro" id="IPR021120">
    <property type="entry name" value="KduI/IolB_isomerase"/>
</dbReference>
<evidence type="ECO:0000256" key="2">
    <source>
        <dbReference type="SAM" id="MobiDB-lite"/>
    </source>
</evidence>
<evidence type="ECO:0000256" key="1">
    <source>
        <dbReference type="ARBA" id="ARBA00023235"/>
    </source>
</evidence>
<keyword evidence="4" id="KW-1185">Reference proteome</keyword>
<protein>
    <submittedName>
        <fullName evidence="3">5-deoxy-glucuronate isomerase</fullName>
    </submittedName>
</protein>
<dbReference type="GO" id="GO:0016853">
    <property type="term" value="F:isomerase activity"/>
    <property type="evidence" value="ECO:0007669"/>
    <property type="project" value="UniProtKB-KW"/>
</dbReference>
<dbReference type="InterPro" id="IPR024203">
    <property type="entry name" value="Deoxy-glucuronate_isom_IolB"/>
</dbReference>
<reference evidence="3 4" key="1">
    <citation type="submission" date="2024-10" db="EMBL/GenBank/DDBJ databases">
        <title>The Natural Products Discovery Center: Release of the First 8490 Sequenced Strains for Exploring Actinobacteria Biosynthetic Diversity.</title>
        <authorList>
            <person name="Kalkreuter E."/>
            <person name="Kautsar S.A."/>
            <person name="Yang D."/>
            <person name="Bader C.D."/>
            <person name="Teijaro C.N."/>
            <person name="Fluegel L."/>
            <person name="Davis C.M."/>
            <person name="Simpson J.R."/>
            <person name="Lauterbach L."/>
            <person name="Steele A.D."/>
            <person name="Gui C."/>
            <person name="Meng S."/>
            <person name="Li G."/>
            <person name="Viehrig K."/>
            <person name="Ye F."/>
            <person name="Su P."/>
            <person name="Kiefer A.F."/>
            <person name="Nichols A."/>
            <person name="Cepeda A.J."/>
            <person name="Yan W."/>
            <person name="Fan B."/>
            <person name="Jiang Y."/>
            <person name="Adhikari A."/>
            <person name="Zheng C.-J."/>
            <person name="Schuster L."/>
            <person name="Cowan T.M."/>
            <person name="Smanski M.J."/>
            <person name="Chevrette M.G."/>
            <person name="De Carvalho L.P.S."/>
            <person name="Shen B."/>
        </authorList>
    </citation>
    <scope>NUCLEOTIDE SEQUENCE [LARGE SCALE GENOMIC DNA]</scope>
    <source>
        <strain evidence="3 4">NPDC006488</strain>
    </source>
</reference>
<organism evidence="3 4">
    <name type="scientific">Streptomyces hokutonensis</name>
    <dbReference type="NCBI Taxonomy" id="1306990"/>
    <lineage>
        <taxon>Bacteria</taxon>
        <taxon>Bacillati</taxon>
        <taxon>Actinomycetota</taxon>
        <taxon>Actinomycetes</taxon>
        <taxon>Kitasatosporales</taxon>
        <taxon>Streptomycetaceae</taxon>
        <taxon>Streptomyces</taxon>
    </lineage>
</organism>
<dbReference type="SUPFAM" id="SSF51182">
    <property type="entry name" value="RmlC-like cupins"/>
    <property type="match status" value="1"/>
</dbReference>
<evidence type="ECO:0000313" key="3">
    <source>
        <dbReference type="EMBL" id="MFE9606620.1"/>
    </source>
</evidence>
<dbReference type="Proteomes" id="UP001601303">
    <property type="component" value="Unassembled WGS sequence"/>
</dbReference>
<accession>A0ABW6MPJ6</accession>
<proteinExistence type="predicted"/>
<sequence length="217" mass="23389">MPRSPEPRDRDRPCHLRFLDLPPGGWHDFDTGNSEWILLPLSGSCTVAVRGRTFLLTGRKSLFVGATDFVYTPRDAHVAIATRNGGSFALTGARCDRRLPARHQPASAVPLELHSNGHCSRRLTDTVGSGVLECDGLIATEVLMPGAPGPSPCRGSTRRTAGARTGWSFPSAMTARPTARPGFATAASGSDETVGKALRRRPRPPLRTALDSRRDRV</sequence>
<name>A0ABW6MPJ6_9ACTN</name>
<dbReference type="Pfam" id="PF04962">
    <property type="entry name" value="KduI"/>
    <property type="match status" value="1"/>
</dbReference>
<dbReference type="RefSeq" id="WP_388115249.1">
    <property type="nucleotide sequence ID" value="NZ_JBIAHM010000030.1"/>
</dbReference>
<dbReference type="PANTHER" id="PTHR39193:SF1">
    <property type="entry name" value="5-DEOXY-GLUCURONATE ISOMERASE"/>
    <property type="match status" value="1"/>
</dbReference>
<dbReference type="InterPro" id="IPR011051">
    <property type="entry name" value="RmlC_Cupin_sf"/>
</dbReference>
<evidence type="ECO:0000313" key="4">
    <source>
        <dbReference type="Proteomes" id="UP001601303"/>
    </source>
</evidence>
<dbReference type="EMBL" id="JBIAHM010000030">
    <property type="protein sequence ID" value="MFE9606620.1"/>
    <property type="molecule type" value="Genomic_DNA"/>
</dbReference>